<proteinExistence type="predicted"/>
<comment type="caution">
    <text evidence="1">The sequence shown here is derived from an EMBL/GenBank/DDBJ whole genome shotgun (WGS) entry which is preliminary data.</text>
</comment>
<dbReference type="AlphaFoldDB" id="A0A0J1FWZ6"/>
<protein>
    <recommendedName>
        <fullName evidence="3">Beta protein</fullName>
    </recommendedName>
</protein>
<evidence type="ECO:0008006" key="3">
    <source>
        <dbReference type="Google" id="ProtNLM"/>
    </source>
</evidence>
<dbReference type="Proteomes" id="UP000036356">
    <property type="component" value="Unassembled WGS sequence"/>
</dbReference>
<dbReference type="STRING" id="476652.DEAC_c02440"/>
<evidence type="ECO:0000313" key="2">
    <source>
        <dbReference type="Proteomes" id="UP000036356"/>
    </source>
</evidence>
<accession>A0A0J1FWZ6</accession>
<organism evidence="1 2">
    <name type="scientific">Desulfosporosinus acididurans</name>
    <dbReference type="NCBI Taxonomy" id="476652"/>
    <lineage>
        <taxon>Bacteria</taxon>
        <taxon>Bacillati</taxon>
        <taxon>Bacillota</taxon>
        <taxon>Clostridia</taxon>
        <taxon>Eubacteriales</taxon>
        <taxon>Desulfitobacteriaceae</taxon>
        <taxon>Desulfosporosinus</taxon>
    </lineage>
</organism>
<keyword evidence="2" id="KW-1185">Reference proteome</keyword>
<gene>
    <name evidence="1" type="ORF">DEAC_c02440</name>
</gene>
<name>A0A0J1FWZ6_9FIRM</name>
<sequence>MTKLDPKCYVPILKWKKGEQEALRHLEPVKKQLITPIIEVVDPVDPRKIVDDLDYCFQYPIFLDTFNVEQYDISLLKQITDEFTSRGRNSYPILYFDNLSDNFSIISSCANRIAIRIPVPECVDGPTYQEIIKEIKRVKLKNQSTYIDLILDLGVIDTSTASIYLHATISLLEDYLINEDFYDRIIIAVTSFPEDLQSVPKSGSEEYSRIDFSLFVKLISLNNLKNIRERMIYSDYGVTKFSDSDIDFSKLRYGILPKVRYTTDKTYWVLKGEKDIVTRVMIKSYVDLAKEISLSPKYYGETFSFGDLDIKERAFGLNKKGPGGNKDWVTISANHHIVVLIQQLSTLLGI</sequence>
<dbReference type="InterPro" id="IPR025683">
    <property type="entry name" value="Protein_beta"/>
</dbReference>
<dbReference type="EMBL" id="LDZY01000001">
    <property type="protein sequence ID" value="KLU67837.1"/>
    <property type="molecule type" value="Genomic_DNA"/>
</dbReference>
<reference evidence="1 2" key="1">
    <citation type="submission" date="2015-06" db="EMBL/GenBank/DDBJ databases">
        <title>Draft genome of the moderately acidophilic sulfate reducer Candidatus Desulfosporosinus acididurans strain M1.</title>
        <authorList>
            <person name="Poehlein A."/>
            <person name="Petzsch P."/>
            <person name="Johnson B.D."/>
            <person name="Schloemann M."/>
            <person name="Daniel R."/>
            <person name="Muehling M."/>
        </authorList>
    </citation>
    <scope>NUCLEOTIDE SEQUENCE [LARGE SCALE GENOMIC DNA]</scope>
    <source>
        <strain evidence="1 2">M1</strain>
    </source>
</reference>
<evidence type="ECO:0000313" key="1">
    <source>
        <dbReference type="EMBL" id="KLU67837.1"/>
    </source>
</evidence>
<dbReference type="Pfam" id="PF14350">
    <property type="entry name" value="Beta_protein"/>
    <property type="match status" value="1"/>
</dbReference>
<dbReference type="RefSeq" id="WP_047808191.1">
    <property type="nucleotide sequence ID" value="NZ_LDZY01000001.1"/>
</dbReference>